<evidence type="ECO:0000313" key="1">
    <source>
        <dbReference type="EMBL" id="KAK3010827.1"/>
    </source>
</evidence>
<dbReference type="EMBL" id="JAVXUP010001506">
    <property type="protein sequence ID" value="KAK3010827.1"/>
    <property type="molecule type" value="Genomic_DNA"/>
</dbReference>
<dbReference type="AlphaFoldDB" id="A0AA88VKX8"/>
<reference evidence="1" key="1">
    <citation type="submission" date="2022-12" db="EMBL/GenBank/DDBJ databases">
        <title>Draft genome assemblies for two species of Escallonia (Escalloniales).</title>
        <authorList>
            <person name="Chanderbali A."/>
            <person name="Dervinis C."/>
            <person name="Anghel I."/>
            <person name="Soltis D."/>
            <person name="Soltis P."/>
            <person name="Zapata F."/>
        </authorList>
    </citation>
    <scope>NUCLEOTIDE SEQUENCE</scope>
    <source>
        <strain evidence="1">UCBG64.0493</strain>
        <tissue evidence="1">Leaf</tissue>
    </source>
</reference>
<dbReference type="SUPFAM" id="SSF53254">
    <property type="entry name" value="Phosphoglycerate mutase-like"/>
    <property type="match status" value="1"/>
</dbReference>
<dbReference type="Proteomes" id="UP001188597">
    <property type="component" value="Unassembled WGS sequence"/>
</dbReference>
<name>A0AA88VKX8_9ASTE</name>
<dbReference type="InterPro" id="IPR029033">
    <property type="entry name" value="His_PPase_superfam"/>
</dbReference>
<proteinExistence type="predicted"/>
<gene>
    <name evidence="1" type="ORF">RJ639_011511</name>
</gene>
<dbReference type="PANTHER" id="PTHR47821">
    <property type="entry name" value="PHOSPHOGLYCERATE MUTASE FAMILY PROTEIN"/>
    <property type="match status" value="1"/>
</dbReference>
<evidence type="ECO:0000313" key="2">
    <source>
        <dbReference type="Proteomes" id="UP001188597"/>
    </source>
</evidence>
<dbReference type="Gene3D" id="3.40.50.1240">
    <property type="entry name" value="Phosphoglycerate mutase-like"/>
    <property type="match status" value="1"/>
</dbReference>
<protein>
    <submittedName>
        <fullName evidence="1">Uncharacterized protein</fullName>
    </submittedName>
</protein>
<keyword evidence="2" id="KW-1185">Reference proteome</keyword>
<organism evidence="1 2">
    <name type="scientific">Escallonia herrerae</name>
    <dbReference type="NCBI Taxonomy" id="1293975"/>
    <lineage>
        <taxon>Eukaryota</taxon>
        <taxon>Viridiplantae</taxon>
        <taxon>Streptophyta</taxon>
        <taxon>Embryophyta</taxon>
        <taxon>Tracheophyta</taxon>
        <taxon>Spermatophyta</taxon>
        <taxon>Magnoliopsida</taxon>
        <taxon>eudicotyledons</taxon>
        <taxon>Gunneridae</taxon>
        <taxon>Pentapetalae</taxon>
        <taxon>asterids</taxon>
        <taxon>campanulids</taxon>
        <taxon>Escalloniales</taxon>
        <taxon>Escalloniaceae</taxon>
        <taxon>Escallonia</taxon>
    </lineage>
</organism>
<sequence>MDRVGVKRGGGKIFEKRAGDGGGEVEVERVVEGPGGVGGNAVEVGLSGQDEVNGGDVGNGLAVLVDEKVEGYTVLAEVLNVDERGEDVLAEPVVDQDLVDLLVRRSRWVHRLVQASKKSGSVRVVCGFQMERSTFLRNRYWVLRHGKSVPNERGLIVSSMMSLLGMLGTNSLMLESQQANGMLEEYKLASEGVNQAQLAGEAFLKASELKEENIPLENVRICYSPFSRTSHTAKVVASALNIPFDGPQCKTHSRGLPKHNDKVIEEFRERFFGPSFELMSHDKYLDIWALDEIRLCLQKVEKVLLTLFLDSQELLGTIESEFQGCAILVISHGDPLQILQTILNAAKQHEGSPGSDLASRIQW</sequence>
<dbReference type="PANTHER" id="PTHR47821:SF2">
    <property type="entry name" value="PHOSPHOGLYCERATE MUTASE FAMILY PROTEIN"/>
    <property type="match status" value="1"/>
</dbReference>
<accession>A0AA88VKX8</accession>
<comment type="caution">
    <text evidence="1">The sequence shown here is derived from an EMBL/GenBank/DDBJ whole genome shotgun (WGS) entry which is preliminary data.</text>
</comment>